<dbReference type="Pfam" id="PF01593">
    <property type="entry name" value="Amino_oxidase"/>
    <property type="match status" value="1"/>
</dbReference>
<dbReference type="InterPro" id="IPR002937">
    <property type="entry name" value="Amino_oxidase"/>
</dbReference>
<proteinExistence type="predicted"/>
<dbReference type="InterPro" id="IPR050281">
    <property type="entry name" value="Flavin_monoamine_oxidase"/>
</dbReference>
<dbReference type="AlphaFoldDB" id="A0A7S1CTZ1"/>
<dbReference type="PANTHER" id="PTHR10742">
    <property type="entry name" value="FLAVIN MONOAMINE OXIDASE"/>
    <property type="match status" value="1"/>
</dbReference>
<dbReference type="PANTHER" id="PTHR10742:SF410">
    <property type="entry name" value="LYSINE-SPECIFIC HISTONE DEMETHYLASE 2"/>
    <property type="match status" value="1"/>
</dbReference>
<dbReference type="Pfam" id="PF13450">
    <property type="entry name" value="NAD_binding_8"/>
    <property type="match status" value="1"/>
</dbReference>
<dbReference type="SUPFAM" id="SSF51905">
    <property type="entry name" value="FAD/NAD(P)-binding domain"/>
    <property type="match status" value="1"/>
</dbReference>
<dbReference type="Gene3D" id="3.50.50.60">
    <property type="entry name" value="FAD/NAD(P)-binding domain"/>
    <property type="match status" value="2"/>
</dbReference>
<accession>A0A7S1CTZ1</accession>
<dbReference type="GO" id="GO:0016491">
    <property type="term" value="F:oxidoreductase activity"/>
    <property type="evidence" value="ECO:0007669"/>
    <property type="project" value="InterPro"/>
</dbReference>
<reference evidence="2" key="1">
    <citation type="submission" date="2021-01" db="EMBL/GenBank/DDBJ databases">
        <authorList>
            <person name="Corre E."/>
            <person name="Pelletier E."/>
            <person name="Niang G."/>
            <person name="Scheremetjew M."/>
            <person name="Finn R."/>
            <person name="Kale V."/>
            <person name="Holt S."/>
            <person name="Cochrane G."/>
            <person name="Meng A."/>
            <person name="Brown T."/>
            <person name="Cohen L."/>
        </authorList>
    </citation>
    <scope>NUCLEOTIDE SEQUENCE</scope>
    <source>
        <strain evidence="2">FE60</strain>
    </source>
</reference>
<sequence length="411" mass="45181">MQHHFCPKSFPSTPKDIISDESRRKQIVIVGAGASGLFAALSLKRMGVVNVTVLEASNDIGGRLKAVRPTSSDLTLDVGAEWIHSTDGSRVLNSMMEGLALDGDNDESNKVELITYQPKWYFGKRRSKLMTTIYKETKFKSATWYSWLKDNVYEKVKDNVELNSPVSEIRYNNKQEGGEKAVEVVLANGEIRTADVLICTVPLGILKQSIAKDRTSASASASLQFNPALPIKLQEAIHAIDMPPGLRVLFQMKEKFYPDLTSANSLFTLLCNPNEMTLAYDATLGKDREENILAVVAIGNEHAGKRFGGMSTCEVGKEALRIVDDLFDGQGTVNLIGEPLVQDWSEEPFIRGTYTFPGSNRHRRTLGQSIGESGQVIFAGEHTSMKYHSLVPGAAYEGRRAALDAVGMMAD</sequence>
<organism evidence="2">
    <name type="scientific">Skeletonema marinoi</name>
    <dbReference type="NCBI Taxonomy" id="267567"/>
    <lineage>
        <taxon>Eukaryota</taxon>
        <taxon>Sar</taxon>
        <taxon>Stramenopiles</taxon>
        <taxon>Ochrophyta</taxon>
        <taxon>Bacillariophyta</taxon>
        <taxon>Coscinodiscophyceae</taxon>
        <taxon>Thalassiosirophycidae</taxon>
        <taxon>Thalassiosirales</taxon>
        <taxon>Skeletonemataceae</taxon>
        <taxon>Skeletonema</taxon>
        <taxon>Skeletonema marinoi-dohrnii complex</taxon>
    </lineage>
</organism>
<protein>
    <recommendedName>
        <fullName evidence="1">Amine oxidase domain-containing protein</fullName>
    </recommendedName>
</protein>
<evidence type="ECO:0000259" key="1">
    <source>
        <dbReference type="Pfam" id="PF01593"/>
    </source>
</evidence>
<dbReference type="InterPro" id="IPR036188">
    <property type="entry name" value="FAD/NAD-bd_sf"/>
</dbReference>
<evidence type="ECO:0000313" key="2">
    <source>
        <dbReference type="EMBL" id="CAD8927020.1"/>
    </source>
</evidence>
<gene>
    <name evidence="2" type="ORF">SMAR1040_LOCUS967</name>
</gene>
<dbReference type="EMBL" id="HBFU01001452">
    <property type="protein sequence ID" value="CAD8927020.1"/>
    <property type="molecule type" value="Transcribed_RNA"/>
</dbReference>
<feature type="domain" description="Amine oxidase" evidence="1">
    <location>
        <begin position="151"/>
        <end position="402"/>
    </location>
</feature>
<name>A0A7S1CTZ1_9STRA</name>